<name>A0A814EL05_9BILA</name>
<evidence type="ECO:0000313" key="2">
    <source>
        <dbReference type="Proteomes" id="UP000663879"/>
    </source>
</evidence>
<organism evidence="1 2">
    <name type="scientific">Brachionus calyciflorus</name>
    <dbReference type="NCBI Taxonomy" id="104777"/>
    <lineage>
        <taxon>Eukaryota</taxon>
        <taxon>Metazoa</taxon>
        <taxon>Spiralia</taxon>
        <taxon>Gnathifera</taxon>
        <taxon>Rotifera</taxon>
        <taxon>Eurotatoria</taxon>
        <taxon>Monogononta</taxon>
        <taxon>Pseudotrocha</taxon>
        <taxon>Ploima</taxon>
        <taxon>Brachionidae</taxon>
        <taxon>Brachionus</taxon>
    </lineage>
</organism>
<gene>
    <name evidence="1" type="ORF">OXX778_LOCUS15053</name>
</gene>
<proteinExistence type="predicted"/>
<dbReference type="Proteomes" id="UP000663879">
    <property type="component" value="Unassembled WGS sequence"/>
</dbReference>
<dbReference type="GO" id="GO:0016641">
    <property type="term" value="F:oxidoreductase activity, acting on the CH-NH2 group of donors, oxygen as acceptor"/>
    <property type="evidence" value="ECO:0007669"/>
    <property type="project" value="InterPro"/>
</dbReference>
<accession>A0A814EL05</accession>
<dbReference type="GO" id="GO:0005507">
    <property type="term" value="F:copper ion binding"/>
    <property type="evidence" value="ECO:0007669"/>
    <property type="project" value="InterPro"/>
</dbReference>
<sequence length="411" mass="45339">GLPEFSIIGDLSSSKYIDHVIPKCNPSPVPDVVYEFKIESQVPMGIEVQMLSSDGTTDSMDTVLALTNETCDPLGLYSYCGDDSSPPGGVSSRIFGKLDNGTYKLVATAFSDSPANIREYELRIKFYPNCLPQCEGNRQCGSDGCGGICGNCSNGESCHEESGSCRANPCIRKCSSMTKENLTEIRECGSDGCGGICGSCNVLKSEMCVFESGKCIQVKLCDNKLPVCLGNPPKKMPNPYCGHDCRWHDLSERLGDLIPNNKSLVLPSVGFNWVKVENRSCAIVEGRQKERGNRFLMRFDTYVHNTGRDIFYPPSAASSPHLFEYSPCHAHFHFDGFALFSLYDLNSVIVGKGGKRGYCMEDTIQTMFGNHIPCKNKYDCKNQGIQIGWADLYPNVLDCQWIDITDIPKEK</sequence>
<reference evidence="1" key="1">
    <citation type="submission" date="2021-02" db="EMBL/GenBank/DDBJ databases">
        <authorList>
            <person name="Nowell W R."/>
        </authorList>
    </citation>
    <scope>NUCLEOTIDE SEQUENCE</scope>
    <source>
        <strain evidence="1">Ploen Becks lab</strain>
    </source>
</reference>
<dbReference type="AlphaFoldDB" id="A0A814EL05"/>
<dbReference type="InterPro" id="IPR001695">
    <property type="entry name" value="Lysyl_oxidase"/>
</dbReference>
<dbReference type="OrthoDB" id="547291at2759"/>
<protein>
    <submittedName>
        <fullName evidence="1">Uncharacterized protein</fullName>
    </submittedName>
</protein>
<evidence type="ECO:0000313" key="1">
    <source>
        <dbReference type="EMBL" id="CAF0973714.1"/>
    </source>
</evidence>
<comment type="caution">
    <text evidence="1">The sequence shown here is derived from an EMBL/GenBank/DDBJ whole genome shotgun (WGS) entry which is preliminary data.</text>
</comment>
<feature type="non-terminal residue" evidence="1">
    <location>
        <position position="1"/>
    </location>
</feature>
<dbReference type="EMBL" id="CAJNOC010003231">
    <property type="protein sequence ID" value="CAF0973714.1"/>
    <property type="molecule type" value="Genomic_DNA"/>
</dbReference>
<keyword evidence="2" id="KW-1185">Reference proteome</keyword>
<dbReference type="Pfam" id="PF01186">
    <property type="entry name" value="Lysyl_oxidase"/>
    <property type="match status" value="1"/>
</dbReference>